<accession>A0A3P3WD09</accession>
<gene>
    <name evidence="1" type="ORF">EG240_03410</name>
</gene>
<keyword evidence="2" id="KW-1185">Reference proteome</keyword>
<evidence type="ECO:0000313" key="2">
    <source>
        <dbReference type="Proteomes" id="UP000275719"/>
    </source>
</evidence>
<protein>
    <submittedName>
        <fullName evidence="1">Uncharacterized protein</fullName>
    </submittedName>
</protein>
<sequence>MELSEIKSCIEVYQDFITHCTKENFDDLFKDADYCDFISKNFKTFPTENLNLFLGINNSKLVGFLVNENVNYTDWTESTEVFESEFIAFSALGYKTFKEYYEKKAIPDSDCAIDALEGFARIEAWASKKEEWFSKHVTDRTLVKYFEIPSEDYANGQGNSFNLGLLPNNQIDLIVGNPSGLYDFTRPVPPFEPKF</sequence>
<name>A0A3P3WD09_9FLAO</name>
<comment type="caution">
    <text evidence="1">The sequence shown here is derived from an EMBL/GenBank/DDBJ whole genome shotgun (WGS) entry which is preliminary data.</text>
</comment>
<dbReference type="Proteomes" id="UP000275719">
    <property type="component" value="Unassembled WGS sequence"/>
</dbReference>
<dbReference type="RefSeq" id="WP_125017443.1">
    <property type="nucleotide sequence ID" value="NZ_RQVQ01000006.1"/>
</dbReference>
<proteinExistence type="predicted"/>
<organism evidence="1 2">
    <name type="scientific">Paenimyroides tangerinum</name>
    <dbReference type="NCBI Taxonomy" id="2488728"/>
    <lineage>
        <taxon>Bacteria</taxon>
        <taxon>Pseudomonadati</taxon>
        <taxon>Bacteroidota</taxon>
        <taxon>Flavobacteriia</taxon>
        <taxon>Flavobacteriales</taxon>
        <taxon>Flavobacteriaceae</taxon>
        <taxon>Paenimyroides</taxon>
    </lineage>
</organism>
<dbReference type="EMBL" id="RQVQ01000006">
    <property type="protein sequence ID" value="RRJ92237.1"/>
    <property type="molecule type" value="Genomic_DNA"/>
</dbReference>
<evidence type="ECO:0000313" key="1">
    <source>
        <dbReference type="EMBL" id="RRJ92237.1"/>
    </source>
</evidence>
<reference evidence="1 2" key="1">
    <citation type="submission" date="2018-11" db="EMBL/GenBank/DDBJ databases">
        <title>Flavobacterium sp. nov., YIM 102701-2 draft genome.</title>
        <authorList>
            <person name="Li G."/>
            <person name="Jiang Y."/>
        </authorList>
    </citation>
    <scope>NUCLEOTIDE SEQUENCE [LARGE SCALE GENOMIC DNA]</scope>
    <source>
        <strain evidence="1 2">YIM 102701-2</strain>
    </source>
</reference>
<dbReference type="AlphaFoldDB" id="A0A3P3WD09"/>